<organism evidence="2 3">
    <name type="scientific">Tractidigestivibacter scatoligenes</name>
    <name type="common">Olsenella scatoligenes</name>
    <dbReference type="NCBI Taxonomy" id="1299998"/>
    <lineage>
        <taxon>Bacteria</taxon>
        <taxon>Bacillati</taxon>
        <taxon>Actinomycetota</taxon>
        <taxon>Coriobacteriia</taxon>
        <taxon>Coriobacteriales</taxon>
        <taxon>Atopobiaceae</taxon>
        <taxon>Tractidigestivibacter</taxon>
    </lineage>
</organism>
<sequence length="266" mass="29475">MTQDERLEYLIKALLGDPACAYAIGSPIAMPPSHDDRRHLLRALMNVRMPEPASEEFLAIQDAYLEERLAERGISHVSDLPFNADGIAVWRGDITTLDADAIVNAANSQMLGCFVPNHRCIDNAIHTYAGIQLRLACKRIMNEQGHEEPTGSAKLTSGFNLPAAHVLHTVGPIVPTGIPSAHDRELLASCYRSCLELAAAHNLHSVAFCCISTGEFRYPNREAAQVAIDTVRAFRLEQPNRPQMKVIFNVFKPVDEHIYRNLLASR</sequence>
<comment type="caution">
    <text evidence="2">The sequence shown here is derived from an EMBL/GenBank/DDBJ whole genome shotgun (WGS) entry which is preliminary data.</text>
</comment>
<dbReference type="STRING" id="1299998.AUL39_07175"/>
<evidence type="ECO:0000313" key="3">
    <source>
        <dbReference type="Proteomes" id="UP000054078"/>
    </source>
</evidence>
<reference evidence="2 3" key="1">
    <citation type="submission" date="2015-12" db="EMBL/GenBank/DDBJ databases">
        <title>Draft Genome Sequence of Olsenella scatoligenes SK9K4T; a Producer of 3-Methylindole- (skatole) and 4-Methylphenol- (p-cresol) Isolated from Pig Feces.</title>
        <authorList>
            <person name="Li X."/>
            <person name="Borg B."/>
            <person name="Canibe N."/>
        </authorList>
    </citation>
    <scope>NUCLEOTIDE SEQUENCE [LARGE SCALE GENOMIC DNA]</scope>
    <source>
        <strain evidence="2 3">SK9K4</strain>
    </source>
</reference>
<dbReference type="PROSITE" id="PS51154">
    <property type="entry name" value="MACRO"/>
    <property type="match status" value="1"/>
</dbReference>
<dbReference type="OrthoDB" id="6194521at2"/>
<evidence type="ECO:0000259" key="1">
    <source>
        <dbReference type="PROSITE" id="PS51154"/>
    </source>
</evidence>
<dbReference type="PANTHER" id="PTHR11106:SF27">
    <property type="entry name" value="MACRO DOMAIN-CONTAINING PROTEIN"/>
    <property type="match status" value="1"/>
</dbReference>
<dbReference type="SUPFAM" id="SSF52949">
    <property type="entry name" value="Macro domain-like"/>
    <property type="match status" value="1"/>
</dbReference>
<dbReference type="InterPro" id="IPR043472">
    <property type="entry name" value="Macro_dom-like"/>
</dbReference>
<dbReference type="AlphaFoldDB" id="A0A124EGN1"/>
<dbReference type="Pfam" id="PF01661">
    <property type="entry name" value="Macro"/>
    <property type="match status" value="1"/>
</dbReference>
<dbReference type="PANTHER" id="PTHR11106">
    <property type="entry name" value="GANGLIOSIDE INDUCED DIFFERENTIATION ASSOCIATED PROTEIN 2-RELATED"/>
    <property type="match status" value="1"/>
</dbReference>
<dbReference type="Gene3D" id="3.40.220.10">
    <property type="entry name" value="Leucine Aminopeptidase, subunit E, domain 1"/>
    <property type="match status" value="1"/>
</dbReference>
<dbReference type="RefSeq" id="WP_059054934.1">
    <property type="nucleotide sequence ID" value="NZ_LOJF01000010.1"/>
</dbReference>
<gene>
    <name evidence="2" type="ORF">AUL39_07175</name>
</gene>
<protein>
    <submittedName>
        <fullName evidence="2">Appr-1-p processing enzyme family domain-containing protein</fullName>
    </submittedName>
</protein>
<evidence type="ECO:0000313" key="2">
    <source>
        <dbReference type="EMBL" id="KUH58002.1"/>
    </source>
</evidence>
<dbReference type="NCBIfam" id="NF003163">
    <property type="entry name" value="PRK04143.1"/>
    <property type="match status" value="1"/>
</dbReference>
<dbReference type="CDD" id="cd02908">
    <property type="entry name" value="Macro_OAADPr_deacetylase"/>
    <property type="match status" value="1"/>
</dbReference>
<keyword evidence="3" id="KW-1185">Reference proteome</keyword>
<dbReference type="Proteomes" id="UP000054078">
    <property type="component" value="Unassembled WGS sequence"/>
</dbReference>
<proteinExistence type="predicted"/>
<dbReference type="SMART" id="SM00506">
    <property type="entry name" value="A1pp"/>
    <property type="match status" value="1"/>
</dbReference>
<dbReference type="InterPro" id="IPR002589">
    <property type="entry name" value="Macro_dom"/>
</dbReference>
<name>A0A124EGN1_TRASO</name>
<accession>A0A124EGN1</accession>
<feature type="domain" description="Macro" evidence="1">
    <location>
        <begin position="74"/>
        <end position="266"/>
    </location>
</feature>
<dbReference type="EMBL" id="LOJF01000010">
    <property type="protein sequence ID" value="KUH58002.1"/>
    <property type="molecule type" value="Genomic_DNA"/>
</dbReference>